<dbReference type="SUPFAM" id="SSF56204">
    <property type="entry name" value="Hect, E3 ligase catalytic domain"/>
    <property type="match status" value="1"/>
</dbReference>
<evidence type="ECO:0000256" key="1">
    <source>
        <dbReference type="ARBA" id="ARBA00000885"/>
    </source>
</evidence>
<dbReference type="InterPro" id="IPR000569">
    <property type="entry name" value="HECT_dom"/>
</dbReference>
<dbReference type="PROSITE" id="PS50237">
    <property type="entry name" value="HECT"/>
    <property type="match status" value="1"/>
</dbReference>
<dbReference type="Gene3D" id="3.90.1750.10">
    <property type="entry name" value="Hect, E3 ligase catalytic domains"/>
    <property type="match status" value="1"/>
</dbReference>
<keyword evidence="4 5" id="KW-0833">Ubl conjugation pathway</keyword>
<protein>
    <recommendedName>
        <fullName evidence="2">HECT-type E3 ubiquitin transferase</fullName>
        <ecNumber evidence="2">2.3.2.26</ecNumber>
    </recommendedName>
</protein>
<dbReference type="Gene3D" id="3.30.2410.10">
    <property type="entry name" value="Hect, E3 ligase catalytic domain"/>
    <property type="match status" value="1"/>
</dbReference>
<comment type="caution">
    <text evidence="8">The sequence shown here is derived from an EMBL/GenBank/DDBJ whole genome shotgun (WGS) entry which is preliminary data.</text>
</comment>
<evidence type="ECO:0000256" key="4">
    <source>
        <dbReference type="ARBA" id="ARBA00022786"/>
    </source>
</evidence>
<feature type="compositionally biased region" description="Polar residues" evidence="6">
    <location>
        <begin position="14"/>
        <end position="39"/>
    </location>
</feature>
<dbReference type="GO" id="GO:0061630">
    <property type="term" value="F:ubiquitin protein ligase activity"/>
    <property type="evidence" value="ECO:0007669"/>
    <property type="project" value="UniProtKB-EC"/>
</dbReference>
<proteinExistence type="predicted"/>
<reference evidence="8" key="1">
    <citation type="submission" date="2022-10" db="EMBL/GenBank/DDBJ databases">
        <title>Culturing micro-colonial fungi from biological soil crusts in the Mojave desert and describing Neophaeococcomyces mojavensis, and introducing the new genera and species Taxawa tesnikishii.</title>
        <authorList>
            <person name="Kurbessoian T."/>
            <person name="Stajich J.E."/>
        </authorList>
    </citation>
    <scope>NUCLEOTIDE SEQUENCE</scope>
    <source>
        <strain evidence="8">TK_1</strain>
    </source>
</reference>
<keyword evidence="9" id="KW-1185">Reference proteome</keyword>
<dbReference type="Proteomes" id="UP001172684">
    <property type="component" value="Unassembled WGS sequence"/>
</dbReference>
<feature type="compositionally biased region" description="Polar residues" evidence="6">
    <location>
        <begin position="228"/>
        <end position="240"/>
    </location>
</feature>
<keyword evidence="8" id="KW-0012">Acyltransferase</keyword>
<feature type="compositionally biased region" description="Pro residues" evidence="6">
    <location>
        <begin position="353"/>
        <end position="363"/>
    </location>
</feature>
<accession>A0ABQ9NZ82</accession>
<dbReference type="Gene3D" id="3.30.2160.10">
    <property type="entry name" value="Hect, E3 ligase catalytic domain"/>
    <property type="match status" value="1"/>
</dbReference>
<feature type="region of interest" description="Disordered" evidence="6">
    <location>
        <begin position="282"/>
        <end position="372"/>
    </location>
</feature>
<evidence type="ECO:0000256" key="2">
    <source>
        <dbReference type="ARBA" id="ARBA00012485"/>
    </source>
</evidence>
<feature type="domain" description="HECT" evidence="7">
    <location>
        <begin position="904"/>
        <end position="1256"/>
    </location>
</feature>
<dbReference type="PANTHER" id="PTHR45700:SF8">
    <property type="entry name" value="HECT-TYPE E3 UBIQUITIN TRANSFERASE"/>
    <property type="match status" value="1"/>
</dbReference>
<dbReference type="EMBL" id="JAPDRL010000011">
    <property type="protein sequence ID" value="KAJ9667680.1"/>
    <property type="molecule type" value="Genomic_DNA"/>
</dbReference>
<feature type="compositionally biased region" description="Polar residues" evidence="6">
    <location>
        <begin position="160"/>
        <end position="177"/>
    </location>
</feature>
<dbReference type="PANTHER" id="PTHR45700">
    <property type="entry name" value="UBIQUITIN-PROTEIN LIGASE E3C"/>
    <property type="match status" value="1"/>
</dbReference>
<gene>
    <name evidence="8" type="primary">HUL4</name>
    <name evidence="8" type="ORF">H2201_002215</name>
</gene>
<comment type="catalytic activity">
    <reaction evidence="1">
        <text>S-ubiquitinyl-[E2 ubiquitin-conjugating enzyme]-L-cysteine + [acceptor protein]-L-lysine = [E2 ubiquitin-conjugating enzyme]-L-cysteine + N(6)-ubiquitinyl-[acceptor protein]-L-lysine.</text>
        <dbReference type="EC" id="2.3.2.26"/>
    </reaction>
</comment>
<evidence type="ECO:0000313" key="9">
    <source>
        <dbReference type="Proteomes" id="UP001172684"/>
    </source>
</evidence>
<keyword evidence="3 8" id="KW-0808">Transferase</keyword>
<dbReference type="Pfam" id="PF00632">
    <property type="entry name" value="HECT"/>
    <property type="match status" value="1"/>
</dbReference>
<feature type="compositionally biased region" description="Polar residues" evidence="6">
    <location>
        <begin position="613"/>
        <end position="629"/>
    </location>
</feature>
<feature type="region of interest" description="Disordered" evidence="6">
    <location>
        <begin position="215"/>
        <end position="268"/>
    </location>
</feature>
<evidence type="ECO:0000256" key="5">
    <source>
        <dbReference type="PROSITE-ProRule" id="PRU00104"/>
    </source>
</evidence>
<evidence type="ECO:0000256" key="6">
    <source>
        <dbReference type="SAM" id="MobiDB-lite"/>
    </source>
</evidence>
<feature type="active site" description="Glycyl thioester intermediate" evidence="5">
    <location>
        <position position="1224"/>
    </location>
</feature>
<evidence type="ECO:0000313" key="8">
    <source>
        <dbReference type="EMBL" id="KAJ9667680.1"/>
    </source>
</evidence>
<evidence type="ECO:0000256" key="3">
    <source>
        <dbReference type="ARBA" id="ARBA00022679"/>
    </source>
</evidence>
<dbReference type="InterPro" id="IPR035983">
    <property type="entry name" value="Hect_E3_ubiquitin_ligase"/>
</dbReference>
<feature type="region of interest" description="Disordered" evidence="6">
    <location>
        <begin position="1"/>
        <end position="115"/>
    </location>
</feature>
<dbReference type="InterPro" id="IPR044611">
    <property type="entry name" value="E3A/B/C-like"/>
</dbReference>
<feature type="region of interest" description="Disordered" evidence="6">
    <location>
        <begin position="160"/>
        <end position="190"/>
    </location>
</feature>
<feature type="region of interest" description="Disordered" evidence="6">
    <location>
        <begin position="608"/>
        <end position="632"/>
    </location>
</feature>
<feature type="compositionally biased region" description="Pro residues" evidence="6">
    <location>
        <begin position="285"/>
        <end position="304"/>
    </location>
</feature>
<organism evidence="8 9">
    <name type="scientific">Coniosporium apollinis</name>
    <dbReference type="NCBI Taxonomy" id="61459"/>
    <lineage>
        <taxon>Eukaryota</taxon>
        <taxon>Fungi</taxon>
        <taxon>Dikarya</taxon>
        <taxon>Ascomycota</taxon>
        <taxon>Pezizomycotina</taxon>
        <taxon>Dothideomycetes</taxon>
        <taxon>Dothideomycetes incertae sedis</taxon>
        <taxon>Coniosporium</taxon>
    </lineage>
</organism>
<dbReference type="CDD" id="cd00078">
    <property type="entry name" value="HECTc"/>
    <property type="match status" value="1"/>
</dbReference>
<sequence length="1256" mass="139789">MPSWSSRILHGTPQPASSLERNPTATTYYSPNATFPTLHSPSRNPPQPQPKPAKARQHARSISHPFPGLFSKKKSSGNLSKAFDQGSTGDDGHLVDSNGPAFDTMPRGTAPNKAEDADLETGNCMTCDSKVRWPKNLNVFRCAACLTINDLEPTGLCNAASTGSDQQRATQPASRTGTHPHPSLTRRALPLSVETARRIIDKCLNDYLQARIARPELSHSPPRRPSADPNTLENQLSTGAGTLPGPQRQQRKPNFAPDTPPISLSPPALEDERNVFDAALAPSPKALPSPIRRPPAGIPLPSPAPTEHIDARTNIPARPTRKPPPPPIQRPRTATEPARSAALSWDNHGARPIPSPGLPPEPSPRLTAEQLEQRRRHGNIKMVFKPLEDHIISSFGSFDCLNSSFSTARPSNGGRARSEGSATMTAPAVELSQSERPGIPFSELDAKTLLLGDFAENGSWWSGLERNRSDKTFHRRGLTVNNPRRTVTSRSPCIAWSDLALWYDTILRAGHSWLDKLSSIKASLSNTEIEHLNEAELHSINEEIAEARVHAQRTLLKVTENLLKRPGRPLQEPEHIRFLLIILSNPLLYPSNTTRFALGPEGQENYHRAALNPSKNSGSPGRSPSQRQLNAMRRDVGQHSGIVKRILGLMANLPNECHRHLITWFSRLEENHFRRLVDLVGSFVTYRLTRQQGRNRSHSQNLGGTLVPDLTSMGPSGTSAQLHAALGFPSAPKKADDGKPEPIVYSDDWQLKVASKVMALLFAANNNYFNKRSDPVNLPPSLAGQPSAGLAACQRARSHGQLLPTSGFYNTLLDYSDLIGDFEAWESRRGRFSFCQYPFFLSIGAKIRIMEHDARRQMENKAREAFFDSIMSSRQVEQHFHLRVRRECMVDDSLRRISEVVGGGQEEIKKGLRVQFVGEEGVDAGGLRKEWFLLLVRDIFDPNHGMFVYDEDSHFCYFNPNSFETSDQYFLVGALLGLAIYNSTILDVALPPFAFKKLLASAPNSATAVPSVRQPLHYTLEDLAEFRPALARGLRALLDHDGDVETDFCRDFVADVERYGAITQVPLCPDGAKRPVTNENRQEFVDLYVRYLLDTSVSRQFEPFKRGFFTVCGGNALSLFRPEEIELLVRGSDEPLDVASLKAVAVYENWRDASNHKIPHPGETEPVIRWFWEFFEAADAKDQRKILSFITGSDRIPAVGATNLVIKITCLGEDCERFPVARTCFDMVQLYRYKSRRKLVEKLWRAVCESEGFGLK</sequence>
<evidence type="ECO:0000259" key="7">
    <source>
        <dbReference type="PROSITE" id="PS50237"/>
    </source>
</evidence>
<name>A0ABQ9NZ82_9PEZI</name>
<dbReference type="SMART" id="SM00119">
    <property type="entry name" value="HECTc"/>
    <property type="match status" value="1"/>
</dbReference>
<dbReference type="EC" id="2.3.2.26" evidence="2"/>